<protein>
    <recommendedName>
        <fullName evidence="7">GPP34 family phosphoprotein</fullName>
    </recommendedName>
</protein>
<evidence type="ECO:0000256" key="2">
    <source>
        <dbReference type="ARBA" id="ARBA00023034"/>
    </source>
</evidence>
<proteinExistence type="predicted"/>
<dbReference type="Gene3D" id="1.10.3630.10">
    <property type="entry name" value="yeast vps74-n-term truncation variant domain like"/>
    <property type="match status" value="1"/>
</dbReference>
<keyword evidence="4" id="KW-0472">Membrane</keyword>
<dbReference type="GO" id="GO:0012505">
    <property type="term" value="C:endomembrane system"/>
    <property type="evidence" value="ECO:0007669"/>
    <property type="project" value="UniProtKB-ARBA"/>
</dbReference>
<dbReference type="EMBL" id="JACHLY010000001">
    <property type="protein sequence ID" value="MBB5999244.1"/>
    <property type="molecule type" value="Genomic_DNA"/>
</dbReference>
<evidence type="ECO:0000256" key="3">
    <source>
        <dbReference type="ARBA" id="ARBA00023121"/>
    </source>
</evidence>
<reference evidence="5 6" key="1">
    <citation type="submission" date="2020-08" db="EMBL/GenBank/DDBJ databases">
        <title>Sequencing the genomes of 1000 actinobacteria strains.</title>
        <authorList>
            <person name="Klenk H.-P."/>
        </authorList>
    </citation>
    <scope>NUCLEOTIDE SEQUENCE [LARGE SCALE GENOMIC DNA]</scope>
    <source>
        <strain evidence="5 6">DSM 44593</strain>
    </source>
</reference>
<gene>
    <name evidence="5" type="ORF">HNR25_002995</name>
</gene>
<comment type="subcellular location">
    <subcellularLocation>
        <location evidence="1">Golgi apparatus membrane</location>
        <topology evidence="1">Peripheral membrane protein</topology>
        <orientation evidence="1">Cytoplasmic side</orientation>
    </subcellularLocation>
</comment>
<dbReference type="AlphaFoldDB" id="A0A841E9V8"/>
<dbReference type="GO" id="GO:0005737">
    <property type="term" value="C:cytoplasm"/>
    <property type="evidence" value="ECO:0007669"/>
    <property type="project" value="UniProtKB-ARBA"/>
</dbReference>
<organism evidence="5 6">
    <name type="scientific">Streptomonospora salina</name>
    <dbReference type="NCBI Taxonomy" id="104205"/>
    <lineage>
        <taxon>Bacteria</taxon>
        <taxon>Bacillati</taxon>
        <taxon>Actinomycetota</taxon>
        <taxon>Actinomycetes</taxon>
        <taxon>Streptosporangiales</taxon>
        <taxon>Nocardiopsidaceae</taxon>
        <taxon>Streptomonospora</taxon>
    </lineage>
</organism>
<dbReference type="InterPro" id="IPR008628">
    <property type="entry name" value="GPP34-like"/>
</dbReference>
<dbReference type="RefSeq" id="WP_184635977.1">
    <property type="nucleotide sequence ID" value="NZ_BAABKT010000026.1"/>
</dbReference>
<comment type="caution">
    <text evidence="5">The sequence shown here is derived from an EMBL/GenBank/DDBJ whole genome shotgun (WGS) entry which is preliminary data.</text>
</comment>
<evidence type="ECO:0008006" key="7">
    <source>
        <dbReference type="Google" id="ProtNLM"/>
    </source>
</evidence>
<sequence length="225" mass="24228">MDPTTPRILTDDLLLLAYRPDTGRACTDVNRLQCGLAGAVIAEAVLAGRIALDGGGHLRTTGAARTGDPDVDGVVDRIAAEPRPRKVKWWVQRLNRRQLRERLRGRAVSFGVLDHEPGRALWIFVTDTYRPQQPERDRAVWALRSVLLGHDAPDPRSAALLALVGAAQLDGKLFGDIPRGDRRKRITAVTDRDEIGRAVREVIQSIETAVVAAAVAAGGAGDGGG</sequence>
<accession>A0A841E9V8</accession>
<dbReference type="InterPro" id="IPR038261">
    <property type="entry name" value="GPP34-like_sf"/>
</dbReference>
<evidence type="ECO:0000256" key="4">
    <source>
        <dbReference type="ARBA" id="ARBA00023136"/>
    </source>
</evidence>
<dbReference type="Pfam" id="PF05719">
    <property type="entry name" value="GPP34"/>
    <property type="match status" value="1"/>
</dbReference>
<evidence type="ECO:0000313" key="5">
    <source>
        <dbReference type="EMBL" id="MBB5999244.1"/>
    </source>
</evidence>
<evidence type="ECO:0000313" key="6">
    <source>
        <dbReference type="Proteomes" id="UP000578077"/>
    </source>
</evidence>
<dbReference type="GO" id="GO:0070273">
    <property type="term" value="F:phosphatidylinositol-4-phosphate binding"/>
    <property type="evidence" value="ECO:0007669"/>
    <property type="project" value="InterPro"/>
</dbReference>
<keyword evidence="3" id="KW-0446">Lipid-binding</keyword>
<evidence type="ECO:0000256" key="1">
    <source>
        <dbReference type="ARBA" id="ARBA00004255"/>
    </source>
</evidence>
<name>A0A841E9V8_9ACTN</name>
<dbReference type="Proteomes" id="UP000578077">
    <property type="component" value="Unassembled WGS sequence"/>
</dbReference>
<keyword evidence="6" id="KW-1185">Reference proteome</keyword>
<keyword evidence="2" id="KW-0333">Golgi apparatus</keyword>